<reference evidence="2 3" key="1">
    <citation type="submission" date="2021-06" db="EMBL/GenBank/DDBJ databases">
        <title>A haploid diamondback moth (Plutella xylostella L.) genome assembly resolves 31 chromosomes and identifies a diamide resistance mutation.</title>
        <authorList>
            <person name="Ward C.M."/>
            <person name="Perry K.D."/>
            <person name="Baker G."/>
            <person name="Powis K."/>
            <person name="Heckel D.G."/>
            <person name="Baxter S.W."/>
        </authorList>
    </citation>
    <scope>NUCLEOTIDE SEQUENCE [LARGE SCALE GENOMIC DNA]</scope>
    <source>
        <strain evidence="2 3">LV</strain>
        <tissue evidence="2">Single pupa</tissue>
    </source>
</reference>
<feature type="region of interest" description="Disordered" evidence="1">
    <location>
        <begin position="1"/>
        <end position="79"/>
    </location>
</feature>
<feature type="compositionally biased region" description="Basic and acidic residues" evidence="1">
    <location>
        <begin position="57"/>
        <end position="79"/>
    </location>
</feature>
<evidence type="ECO:0000313" key="2">
    <source>
        <dbReference type="EMBL" id="KAG7307663.1"/>
    </source>
</evidence>
<evidence type="ECO:0000256" key="1">
    <source>
        <dbReference type="SAM" id="MobiDB-lite"/>
    </source>
</evidence>
<evidence type="ECO:0000313" key="3">
    <source>
        <dbReference type="Proteomes" id="UP000823941"/>
    </source>
</evidence>
<dbReference type="EMBL" id="JAHIBW010000010">
    <property type="protein sequence ID" value="KAG7307663.1"/>
    <property type="molecule type" value="Genomic_DNA"/>
</dbReference>
<name>A0ABQ7QRL5_PLUXY</name>
<feature type="compositionally biased region" description="Basic and acidic residues" evidence="1">
    <location>
        <begin position="19"/>
        <end position="31"/>
    </location>
</feature>
<dbReference type="Proteomes" id="UP000823941">
    <property type="component" value="Chromosome 10"/>
</dbReference>
<proteinExistence type="predicted"/>
<gene>
    <name evidence="2" type="ORF">JYU34_007883</name>
</gene>
<comment type="caution">
    <text evidence="2">The sequence shown here is derived from an EMBL/GenBank/DDBJ whole genome shotgun (WGS) entry which is preliminary data.</text>
</comment>
<organism evidence="2 3">
    <name type="scientific">Plutella xylostella</name>
    <name type="common">Diamondback moth</name>
    <name type="synonym">Plutella maculipennis</name>
    <dbReference type="NCBI Taxonomy" id="51655"/>
    <lineage>
        <taxon>Eukaryota</taxon>
        <taxon>Metazoa</taxon>
        <taxon>Ecdysozoa</taxon>
        <taxon>Arthropoda</taxon>
        <taxon>Hexapoda</taxon>
        <taxon>Insecta</taxon>
        <taxon>Pterygota</taxon>
        <taxon>Neoptera</taxon>
        <taxon>Endopterygota</taxon>
        <taxon>Lepidoptera</taxon>
        <taxon>Glossata</taxon>
        <taxon>Ditrysia</taxon>
        <taxon>Yponomeutoidea</taxon>
        <taxon>Plutellidae</taxon>
        <taxon>Plutella</taxon>
    </lineage>
</organism>
<keyword evidence="3" id="KW-1185">Reference proteome</keyword>
<accession>A0ABQ7QRL5</accession>
<sequence>MIHRRRQSNLRPAAAAAAREQENARSTKKDQQGAFHCPQIITKFKKENSEGHPFNRRSGDLGRPRASPEHAGRGRRAGDLREAATRDIVCSRPSRANYNDCAWIFFVPIMMNAAECRVSRSGHQEAPRNVSAEAAPVPCRVVPWGCSVKLSRTYPIPVPSIHYPSRHGRLCLCL</sequence>
<protein>
    <submittedName>
        <fullName evidence="2">Uncharacterized protein</fullName>
    </submittedName>
</protein>